<evidence type="ECO:0000256" key="3">
    <source>
        <dbReference type="ARBA" id="ARBA00023134"/>
    </source>
</evidence>
<feature type="coiled-coil region" evidence="4">
    <location>
        <begin position="515"/>
        <end position="545"/>
    </location>
</feature>
<dbReference type="AlphaFoldDB" id="A0AA88TX26"/>
<organism evidence="7 8">
    <name type="scientific">Cirrhinus molitorella</name>
    <name type="common">mud carp</name>
    <dbReference type="NCBI Taxonomy" id="172907"/>
    <lineage>
        <taxon>Eukaryota</taxon>
        <taxon>Metazoa</taxon>
        <taxon>Chordata</taxon>
        <taxon>Craniata</taxon>
        <taxon>Vertebrata</taxon>
        <taxon>Euteleostomi</taxon>
        <taxon>Actinopterygii</taxon>
        <taxon>Neopterygii</taxon>
        <taxon>Teleostei</taxon>
        <taxon>Ostariophysi</taxon>
        <taxon>Cypriniformes</taxon>
        <taxon>Cyprinidae</taxon>
        <taxon>Labeoninae</taxon>
        <taxon>Labeonini</taxon>
        <taxon>Cirrhinus</taxon>
    </lineage>
</organism>
<feature type="region of interest" description="Disordered" evidence="5">
    <location>
        <begin position="404"/>
        <end position="453"/>
    </location>
</feature>
<name>A0AA88TX26_9TELE</name>
<dbReference type="PROSITE" id="PS51720">
    <property type="entry name" value="G_AIG1"/>
    <property type="match status" value="1"/>
</dbReference>
<dbReference type="InterPro" id="IPR045058">
    <property type="entry name" value="GIMA/IAN/Toc"/>
</dbReference>
<dbReference type="EMBL" id="JAUYZG010000001">
    <property type="protein sequence ID" value="KAK2916357.1"/>
    <property type="molecule type" value="Genomic_DNA"/>
</dbReference>
<comment type="similarity">
    <text evidence="1">Belongs to the TRAFAC class TrmE-Era-EngA-EngB-Septin-like GTPase superfamily. AIG1/Toc34/Toc159-like paraseptin GTPase family. IAN subfamily.</text>
</comment>
<keyword evidence="4" id="KW-0175">Coiled coil</keyword>
<dbReference type="InterPro" id="IPR027417">
    <property type="entry name" value="P-loop_NTPase"/>
</dbReference>
<feature type="compositionally biased region" description="Basic and acidic residues" evidence="5">
    <location>
        <begin position="406"/>
        <end position="453"/>
    </location>
</feature>
<gene>
    <name evidence="7" type="ORF">Q8A67_000731</name>
</gene>
<evidence type="ECO:0000256" key="1">
    <source>
        <dbReference type="ARBA" id="ARBA00008535"/>
    </source>
</evidence>
<evidence type="ECO:0000256" key="2">
    <source>
        <dbReference type="ARBA" id="ARBA00022741"/>
    </source>
</evidence>
<dbReference type="CDD" id="cd01852">
    <property type="entry name" value="AIG1"/>
    <property type="match status" value="1"/>
</dbReference>
<keyword evidence="2" id="KW-0547">Nucleotide-binding</keyword>
<protein>
    <recommendedName>
        <fullName evidence="6">AIG1-type G domain-containing protein</fullName>
    </recommendedName>
</protein>
<dbReference type="PANTHER" id="PTHR10903">
    <property type="entry name" value="GTPASE, IMAP FAMILY MEMBER-RELATED"/>
    <property type="match status" value="1"/>
</dbReference>
<dbReference type="InterPro" id="IPR006703">
    <property type="entry name" value="G_AIG1"/>
</dbReference>
<dbReference type="SUPFAM" id="SSF52540">
    <property type="entry name" value="P-loop containing nucleoside triphosphate hydrolases"/>
    <property type="match status" value="1"/>
</dbReference>
<evidence type="ECO:0000256" key="5">
    <source>
        <dbReference type="SAM" id="MobiDB-lite"/>
    </source>
</evidence>
<sequence>MEAREAELQRLIRYVEQEQQRQSLREAQLHEQLMEQSHVMSTMLELMQIERNRNKEWMVELKTQKQEEEQLKHQLYMENKELKRKNEEFQHRQRMEMERQRQRVEQEKLEMKVQMDELRIVLLGKQGAGKSASGNTLLRNHSFHSEQVTQTCLMAMSTVDKQSVQVIDTPGWCDSSRYENDIKQEIIKCISMSSPGPHAFLLVLPIGRFTNKERNTVIHILKEFGEEVIKYMIVLFTKGDELEDKPIEDYLKEVHSDLKKIIQICGGRYHVFNNRGKNNQHQVSSLLKKINDMVRMNKEKCYTTAMYQKVKNQQMDGMRRQQYRREANSVLDNSKKQCESENKDKRNGCDSEVDDREREKMTEQQNRSQNTENKGHKRAGGKKDLTYKNEAKFYTTAMGQAVKDQQLGREAENSVWEESKDPAKNRGRRNRCDTEVDKGEREDISGEERKRDVRDKNEDRWYAKVLEELEKSMRQSCSGDGLKALEDSGEISCERKELMVKTLQKIMQDREMEWLKKEEILLTEREKLKKRLERKRRELQRIKGNKKMSKYYRRKFCASKTR</sequence>
<keyword evidence="3" id="KW-0342">GTP-binding</keyword>
<dbReference type="GO" id="GO:0005525">
    <property type="term" value="F:GTP binding"/>
    <property type="evidence" value="ECO:0007669"/>
    <property type="project" value="UniProtKB-KW"/>
</dbReference>
<dbReference type="Pfam" id="PF04548">
    <property type="entry name" value="AIG1"/>
    <property type="match status" value="1"/>
</dbReference>
<keyword evidence="8" id="KW-1185">Reference proteome</keyword>
<dbReference type="Gene3D" id="3.40.50.300">
    <property type="entry name" value="P-loop containing nucleotide triphosphate hydrolases"/>
    <property type="match status" value="1"/>
</dbReference>
<feature type="coiled-coil region" evidence="4">
    <location>
        <begin position="47"/>
        <end position="121"/>
    </location>
</feature>
<evidence type="ECO:0000259" key="6">
    <source>
        <dbReference type="PROSITE" id="PS51720"/>
    </source>
</evidence>
<accession>A0AA88TX26</accession>
<dbReference type="Proteomes" id="UP001187343">
    <property type="component" value="Unassembled WGS sequence"/>
</dbReference>
<evidence type="ECO:0000256" key="4">
    <source>
        <dbReference type="SAM" id="Coils"/>
    </source>
</evidence>
<comment type="caution">
    <text evidence="7">The sequence shown here is derived from an EMBL/GenBank/DDBJ whole genome shotgun (WGS) entry which is preliminary data.</text>
</comment>
<feature type="compositionally biased region" description="Polar residues" evidence="5">
    <location>
        <begin position="363"/>
        <end position="372"/>
    </location>
</feature>
<evidence type="ECO:0000313" key="7">
    <source>
        <dbReference type="EMBL" id="KAK2916357.1"/>
    </source>
</evidence>
<feature type="compositionally biased region" description="Basic and acidic residues" evidence="5">
    <location>
        <begin position="326"/>
        <end position="362"/>
    </location>
</feature>
<reference evidence="7" key="1">
    <citation type="submission" date="2023-08" db="EMBL/GenBank/DDBJ databases">
        <title>Chromosome-level Genome Assembly of mud carp (Cirrhinus molitorella).</title>
        <authorList>
            <person name="Liu H."/>
        </authorList>
    </citation>
    <scope>NUCLEOTIDE SEQUENCE</scope>
    <source>
        <strain evidence="7">Prfri</strain>
        <tissue evidence="7">Muscle</tissue>
    </source>
</reference>
<evidence type="ECO:0000313" key="8">
    <source>
        <dbReference type="Proteomes" id="UP001187343"/>
    </source>
</evidence>
<proteinExistence type="inferred from homology"/>
<dbReference type="FunFam" id="3.40.50.300:FF:000366">
    <property type="entry name" value="GTPase, IMAP family member 2"/>
    <property type="match status" value="1"/>
</dbReference>
<feature type="region of interest" description="Disordered" evidence="5">
    <location>
        <begin position="326"/>
        <end position="385"/>
    </location>
</feature>
<dbReference type="PANTHER" id="PTHR10903:SF186">
    <property type="entry name" value="GTPASE IMAP FAMILY MEMBER 4-LIKE-RELATED"/>
    <property type="match status" value="1"/>
</dbReference>
<feature type="domain" description="AIG1-type G" evidence="6">
    <location>
        <begin position="115"/>
        <end position="311"/>
    </location>
</feature>